<comment type="caution">
    <text evidence="2">The sequence shown here is derived from an EMBL/GenBank/DDBJ whole genome shotgun (WGS) entry which is preliminary data.</text>
</comment>
<keyword evidence="1" id="KW-0812">Transmembrane</keyword>
<reference evidence="2 3" key="1">
    <citation type="submission" date="2010-12" db="EMBL/GenBank/DDBJ databases">
        <authorList>
            <person name="Muzny D."/>
            <person name="Qin X."/>
            <person name="Deng J."/>
            <person name="Jiang H."/>
            <person name="Liu Y."/>
            <person name="Qu J."/>
            <person name="Song X.-Z."/>
            <person name="Zhang L."/>
            <person name="Thornton R."/>
            <person name="Coyle M."/>
            <person name="Francisco L."/>
            <person name="Jackson L."/>
            <person name="Javaid M."/>
            <person name="Korchina V."/>
            <person name="Kovar C."/>
            <person name="Mata R."/>
            <person name="Mathew T."/>
            <person name="Ngo R."/>
            <person name="Nguyen L."/>
            <person name="Nguyen N."/>
            <person name="Okwuonu G."/>
            <person name="Ongeri F."/>
            <person name="Pham C."/>
            <person name="Simmons D."/>
            <person name="Wilczek-Boney K."/>
            <person name="Hale W."/>
            <person name="Jakkamsetti A."/>
            <person name="Pham P."/>
            <person name="Ruth R."/>
            <person name="San Lucas F."/>
            <person name="Warren J."/>
            <person name="Zhang J."/>
            <person name="Zhao Z."/>
            <person name="Zhou C."/>
            <person name="Zhu D."/>
            <person name="Lee S."/>
            <person name="Bess C."/>
            <person name="Blankenburg K."/>
            <person name="Forbes L."/>
            <person name="Fu Q."/>
            <person name="Gubbala S."/>
            <person name="Hirani K."/>
            <person name="Jayaseelan J.C."/>
            <person name="Lara F."/>
            <person name="Munidasa M."/>
            <person name="Palculict T."/>
            <person name="Patil S."/>
            <person name="Pu L.-L."/>
            <person name="Saada N."/>
            <person name="Tang L."/>
            <person name="Weissenberger G."/>
            <person name="Zhu Y."/>
            <person name="Hemphill L."/>
            <person name="Shang Y."/>
            <person name="Youmans B."/>
            <person name="Ayvaz T."/>
            <person name="Ross M."/>
            <person name="Santibanez J."/>
            <person name="Aqrawi P."/>
            <person name="Gross S."/>
            <person name="Joshi V."/>
            <person name="Fowler G."/>
            <person name="Nazareth L."/>
            <person name="Reid J."/>
            <person name="Worley K."/>
            <person name="Petrosino J."/>
            <person name="Highlander S."/>
            <person name="Gibbs R."/>
        </authorList>
    </citation>
    <scope>NUCLEOTIDE SEQUENCE [LARGE SCALE GENOMIC DNA]</scope>
    <source>
        <strain evidence="2 3">ATCC 700780</strain>
    </source>
</reference>
<dbReference type="AlphaFoldDB" id="E8KAX7"/>
<keyword evidence="1" id="KW-1133">Transmembrane helix</keyword>
<gene>
    <name evidence="2" type="ORF">HMPREF9180_0709</name>
</gene>
<proteinExistence type="predicted"/>
<keyword evidence="3" id="KW-1185">Reference proteome</keyword>
<sequence>MSILSILIRNLLLIVILKIFIIKVFSSNDGKIGKDLEPIVVNQIINEKEILITDNACLKGKEQRLPLERFDLEYDLVF</sequence>
<feature type="transmembrane region" description="Helical" evidence="1">
    <location>
        <begin position="6"/>
        <end position="25"/>
    </location>
</feature>
<accession>E8KAX7</accession>
<dbReference type="Proteomes" id="UP000010304">
    <property type="component" value="Unassembled WGS sequence"/>
</dbReference>
<dbReference type="STRING" id="888746.HMPREF9180_0709"/>
<protein>
    <submittedName>
        <fullName evidence="2">Uncharacterized protein</fullName>
    </submittedName>
</protein>
<keyword evidence="1" id="KW-0472">Membrane</keyword>
<dbReference type="EMBL" id="AEVF01000008">
    <property type="protein sequence ID" value="EFX40730.1"/>
    <property type="molecule type" value="Genomic_DNA"/>
</dbReference>
<evidence type="ECO:0000256" key="1">
    <source>
        <dbReference type="SAM" id="Phobius"/>
    </source>
</evidence>
<organism evidence="2 3">
    <name type="scientific">Streptococcus peroris ATCC 700780</name>
    <dbReference type="NCBI Taxonomy" id="888746"/>
    <lineage>
        <taxon>Bacteria</taxon>
        <taxon>Bacillati</taxon>
        <taxon>Bacillota</taxon>
        <taxon>Bacilli</taxon>
        <taxon>Lactobacillales</taxon>
        <taxon>Streptococcaceae</taxon>
        <taxon>Streptococcus</taxon>
    </lineage>
</organism>
<dbReference type="HOGENOM" id="CLU_2620599_0_0_9"/>
<name>E8KAX7_9STRE</name>
<evidence type="ECO:0000313" key="3">
    <source>
        <dbReference type="Proteomes" id="UP000010304"/>
    </source>
</evidence>
<evidence type="ECO:0000313" key="2">
    <source>
        <dbReference type="EMBL" id="EFX40730.1"/>
    </source>
</evidence>